<dbReference type="EMBL" id="VSRR010001102">
    <property type="protein sequence ID" value="MPC22565.1"/>
    <property type="molecule type" value="Genomic_DNA"/>
</dbReference>
<feature type="compositionally biased region" description="Polar residues" evidence="1">
    <location>
        <begin position="158"/>
        <end position="170"/>
    </location>
</feature>
<evidence type="ECO:0000256" key="1">
    <source>
        <dbReference type="SAM" id="MobiDB-lite"/>
    </source>
</evidence>
<dbReference type="Proteomes" id="UP000324222">
    <property type="component" value="Unassembled WGS sequence"/>
</dbReference>
<sequence length="195" mass="22080">MQRYLTKVKKEPVLERGPSRLRALQAVSSLMSPVTREGPGHAQAWWSRRLTYTRRPCSSVHQEQEKEEEEELDEQQEEEEEVVVVVLYTCGISSAPPDTWPLVRHLLVSVCRNSRLFSLIKMSPANYLLPIGTPRAASRPRGRYMKADIYSKVNKGSVNRQGTTKMSLKPSSGRPGPTLKPSRNCATEATLMHDY</sequence>
<evidence type="ECO:0000313" key="3">
    <source>
        <dbReference type="Proteomes" id="UP000324222"/>
    </source>
</evidence>
<feature type="compositionally biased region" description="Acidic residues" evidence="1">
    <location>
        <begin position="65"/>
        <end position="78"/>
    </location>
</feature>
<keyword evidence="3" id="KW-1185">Reference proteome</keyword>
<evidence type="ECO:0000313" key="2">
    <source>
        <dbReference type="EMBL" id="MPC22565.1"/>
    </source>
</evidence>
<feature type="region of interest" description="Disordered" evidence="1">
    <location>
        <begin position="158"/>
        <end position="183"/>
    </location>
</feature>
<comment type="caution">
    <text evidence="2">The sequence shown here is derived from an EMBL/GenBank/DDBJ whole genome shotgun (WGS) entry which is preliminary data.</text>
</comment>
<proteinExistence type="predicted"/>
<accession>A0A5B7DMZ6</accession>
<reference evidence="2 3" key="1">
    <citation type="submission" date="2019-05" db="EMBL/GenBank/DDBJ databases">
        <title>Another draft genome of Portunus trituberculatus and its Hox gene families provides insights of decapod evolution.</title>
        <authorList>
            <person name="Jeong J.-H."/>
            <person name="Song I."/>
            <person name="Kim S."/>
            <person name="Choi T."/>
            <person name="Kim D."/>
            <person name="Ryu S."/>
            <person name="Kim W."/>
        </authorList>
    </citation>
    <scope>NUCLEOTIDE SEQUENCE [LARGE SCALE GENOMIC DNA]</scope>
    <source>
        <tissue evidence="2">Muscle</tissue>
    </source>
</reference>
<feature type="region of interest" description="Disordered" evidence="1">
    <location>
        <begin position="59"/>
        <end position="78"/>
    </location>
</feature>
<dbReference type="AlphaFoldDB" id="A0A5B7DMZ6"/>
<protein>
    <submittedName>
        <fullName evidence="2">Uncharacterized protein</fullName>
    </submittedName>
</protein>
<name>A0A5B7DMZ6_PORTR</name>
<organism evidence="2 3">
    <name type="scientific">Portunus trituberculatus</name>
    <name type="common">Swimming crab</name>
    <name type="synonym">Neptunus trituberculatus</name>
    <dbReference type="NCBI Taxonomy" id="210409"/>
    <lineage>
        <taxon>Eukaryota</taxon>
        <taxon>Metazoa</taxon>
        <taxon>Ecdysozoa</taxon>
        <taxon>Arthropoda</taxon>
        <taxon>Crustacea</taxon>
        <taxon>Multicrustacea</taxon>
        <taxon>Malacostraca</taxon>
        <taxon>Eumalacostraca</taxon>
        <taxon>Eucarida</taxon>
        <taxon>Decapoda</taxon>
        <taxon>Pleocyemata</taxon>
        <taxon>Brachyura</taxon>
        <taxon>Eubrachyura</taxon>
        <taxon>Portunoidea</taxon>
        <taxon>Portunidae</taxon>
        <taxon>Portuninae</taxon>
        <taxon>Portunus</taxon>
    </lineage>
</organism>
<gene>
    <name evidence="2" type="ORF">E2C01_015581</name>
</gene>